<evidence type="ECO:0000313" key="2">
    <source>
        <dbReference type="Proteomes" id="UP000244811"/>
    </source>
</evidence>
<name>A0A976SIC1_THEOR</name>
<evidence type="ECO:0000313" key="1">
    <source>
        <dbReference type="EMBL" id="UVC49397.1"/>
    </source>
</evidence>
<gene>
    <name evidence="1" type="ORF">MACK_003228</name>
</gene>
<dbReference type="AlphaFoldDB" id="A0A976SIC1"/>
<reference evidence="1" key="1">
    <citation type="submission" date="2022-07" db="EMBL/GenBank/DDBJ databases">
        <title>Evaluation of T. orientalis genome assembly methods using nanopore sequencing and analysis of variation between genomes.</title>
        <authorList>
            <person name="Yam J."/>
            <person name="Micallef M.L."/>
            <person name="Liu M."/>
            <person name="Djordjevic S.P."/>
            <person name="Bogema D.R."/>
            <person name="Jenkins C."/>
        </authorList>
    </citation>
    <scope>NUCLEOTIDE SEQUENCE</scope>
    <source>
        <strain evidence="1">Goon Nure</strain>
    </source>
</reference>
<accession>A0A976SIC1</accession>
<organism evidence="1 2">
    <name type="scientific">Theileria orientalis</name>
    <dbReference type="NCBI Taxonomy" id="68886"/>
    <lineage>
        <taxon>Eukaryota</taxon>
        <taxon>Sar</taxon>
        <taxon>Alveolata</taxon>
        <taxon>Apicomplexa</taxon>
        <taxon>Aconoidasida</taxon>
        <taxon>Piroplasmida</taxon>
        <taxon>Theileriidae</taxon>
        <taxon>Theileria</taxon>
    </lineage>
</organism>
<protein>
    <submittedName>
        <fullName evidence="1">Uncharacterized protein</fullName>
    </submittedName>
</protein>
<sequence length="143" mass="16501">MGKRPDFDLKKVIDNDSFKKVTEFLPKLRESNQRIESELKRGLIDPLDSQIEFYNENDPPEIKLEEEKEESILLDVGLGVFDVKGEAPSDEALKQAGVSVIDVKDDFPYKKKLGQNLILLAFHLYHVWSWMIGKYTDFSHTIS</sequence>
<dbReference type="Proteomes" id="UP000244811">
    <property type="component" value="Chromosome 1"/>
</dbReference>
<proteinExistence type="predicted"/>
<dbReference type="EMBL" id="CP056069">
    <property type="protein sequence ID" value="UVC49397.1"/>
    <property type="molecule type" value="Genomic_DNA"/>
</dbReference>